<dbReference type="Proteomes" id="UP001497525">
    <property type="component" value="Unassembled WGS sequence"/>
</dbReference>
<comment type="subcellular location">
    <subcellularLocation>
        <location evidence="1">Nucleus</location>
    </subcellularLocation>
</comment>
<dbReference type="EMBL" id="CAXLJL010000290">
    <property type="protein sequence ID" value="CAL5136164.1"/>
    <property type="molecule type" value="Genomic_DNA"/>
</dbReference>
<dbReference type="FunFam" id="3.30.160.60:FF:000180">
    <property type="entry name" value="Zinc finger protein 689"/>
    <property type="match status" value="1"/>
</dbReference>
<keyword evidence="8" id="KW-0539">Nucleus</keyword>
<evidence type="ECO:0000256" key="3">
    <source>
        <dbReference type="ARBA" id="ARBA00022737"/>
    </source>
</evidence>
<dbReference type="PROSITE" id="PS00028">
    <property type="entry name" value="ZINC_FINGER_C2H2_1"/>
    <property type="match status" value="2"/>
</dbReference>
<dbReference type="PANTHER" id="PTHR24388">
    <property type="entry name" value="ZINC FINGER PROTEIN"/>
    <property type="match status" value="1"/>
</dbReference>
<dbReference type="PANTHER" id="PTHR24388:SF54">
    <property type="entry name" value="PROTEIN ESCARGOT"/>
    <property type="match status" value="1"/>
</dbReference>
<dbReference type="GO" id="GO:0005634">
    <property type="term" value="C:nucleus"/>
    <property type="evidence" value="ECO:0007669"/>
    <property type="project" value="UniProtKB-SubCell"/>
</dbReference>
<sequence>MWFSTPRQHASEFIPDAGEDYCLPFQCPVYATTPSDDWIQPSWRSVPGQLPVNLSPLPTRKKSSLREFTSGLGSASGFLSDSGIGSVGHSVESHISPRSSSQTRISFSISSLLSNDYKEQSADSSFGKRPPLKTLQNPEYQTCVYTEATTGDSPLDLSVQSSRLSVMNERETTGSETSTSSLKACLYCGKQYHLRSSLRLHEATHTLPFSCTDCGKRFSRPWLLEIHRRTHTGEKPYGCTVCDRRFADRSNMRAHQKVHREQN</sequence>
<dbReference type="SUPFAM" id="SSF57667">
    <property type="entry name" value="beta-beta-alpha zinc fingers"/>
    <property type="match status" value="1"/>
</dbReference>
<evidence type="ECO:0000256" key="2">
    <source>
        <dbReference type="ARBA" id="ARBA00022723"/>
    </source>
</evidence>
<evidence type="ECO:0000313" key="11">
    <source>
        <dbReference type="EMBL" id="CAL5136164.1"/>
    </source>
</evidence>
<dbReference type="GO" id="GO:0000981">
    <property type="term" value="F:DNA-binding transcription factor activity, RNA polymerase II-specific"/>
    <property type="evidence" value="ECO:0007669"/>
    <property type="project" value="TreeGrafter"/>
</dbReference>
<evidence type="ECO:0000259" key="10">
    <source>
        <dbReference type="PROSITE" id="PS50157"/>
    </source>
</evidence>
<dbReference type="AlphaFoldDB" id="A0AAV2TGE1"/>
<dbReference type="InterPro" id="IPR036236">
    <property type="entry name" value="Znf_C2H2_sf"/>
</dbReference>
<evidence type="ECO:0000313" key="12">
    <source>
        <dbReference type="Proteomes" id="UP001497525"/>
    </source>
</evidence>
<organism evidence="11 12">
    <name type="scientific">Calicophoron daubneyi</name>
    <name type="common">Rumen fluke</name>
    <name type="synonym">Paramphistomum daubneyi</name>
    <dbReference type="NCBI Taxonomy" id="300641"/>
    <lineage>
        <taxon>Eukaryota</taxon>
        <taxon>Metazoa</taxon>
        <taxon>Spiralia</taxon>
        <taxon>Lophotrochozoa</taxon>
        <taxon>Platyhelminthes</taxon>
        <taxon>Trematoda</taxon>
        <taxon>Digenea</taxon>
        <taxon>Plagiorchiida</taxon>
        <taxon>Pronocephalata</taxon>
        <taxon>Paramphistomoidea</taxon>
        <taxon>Paramphistomidae</taxon>
        <taxon>Calicophoron</taxon>
    </lineage>
</organism>
<feature type="domain" description="C2H2-type" evidence="10">
    <location>
        <begin position="237"/>
        <end position="263"/>
    </location>
</feature>
<keyword evidence="6" id="KW-0805">Transcription regulation</keyword>
<evidence type="ECO:0000256" key="5">
    <source>
        <dbReference type="ARBA" id="ARBA00022833"/>
    </source>
</evidence>
<keyword evidence="3" id="KW-0677">Repeat</keyword>
<dbReference type="SMART" id="SM00355">
    <property type="entry name" value="ZnF_C2H2"/>
    <property type="match status" value="3"/>
</dbReference>
<evidence type="ECO:0000256" key="1">
    <source>
        <dbReference type="ARBA" id="ARBA00004123"/>
    </source>
</evidence>
<dbReference type="InterPro" id="IPR050527">
    <property type="entry name" value="Snail/Krueppel_Znf"/>
</dbReference>
<evidence type="ECO:0000256" key="8">
    <source>
        <dbReference type="ARBA" id="ARBA00023242"/>
    </source>
</evidence>
<dbReference type="InterPro" id="IPR013087">
    <property type="entry name" value="Znf_C2H2_type"/>
</dbReference>
<dbReference type="GO" id="GO:0008270">
    <property type="term" value="F:zinc ion binding"/>
    <property type="evidence" value="ECO:0007669"/>
    <property type="project" value="UniProtKB-KW"/>
</dbReference>
<evidence type="ECO:0000256" key="9">
    <source>
        <dbReference type="PROSITE-ProRule" id="PRU00042"/>
    </source>
</evidence>
<evidence type="ECO:0000256" key="7">
    <source>
        <dbReference type="ARBA" id="ARBA00023163"/>
    </source>
</evidence>
<keyword evidence="5" id="KW-0862">Zinc</keyword>
<protein>
    <recommendedName>
        <fullName evidence="10">C2H2-type domain-containing protein</fullName>
    </recommendedName>
</protein>
<keyword evidence="2" id="KW-0479">Metal-binding</keyword>
<evidence type="ECO:0000256" key="6">
    <source>
        <dbReference type="ARBA" id="ARBA00023015"/>
    </source>
</evidence>
<dbReference type="FunFam" id="3.30.160.60:FF:001289">
    <property type="entry name" value="Zinc finger protein 574"/>
    <property type="match status" value="1"/>
</dbReference>
<proteinExistence type="predicted"/>
<keyword evidence="4 9" id="KW-0863">Zinc-finger</keyword>
<comment type="caution">
    <text evidence="11">The sequence shown here is derived from an EMBL/GenBank/DDBJ whole genome shotgun (WGS) entry which is preliminary data.</text>
</comment>
<dbReference type="PROSITE" id="PS50157">
    <property type="entry name" value="ZINC_FINGER_C2H2_2"/>
    <property type="match status" value="3"/>
</dbReference>
<keyword evidence="7" id="KW-0804">Transcription</keyword>
<dbReference type="Pfam" id="PF00096">
    <property type="entry name" value="zf-C2H2"/>
    <property type="match status" value="2"/>
</dbReference>
<gene>
    <name evidence="11" type="ORF">CDAUBV1_LOCUS10242</name>
</gene>
<feature type="domain" description="C2H2-type" evidence="10">
    <location>
        <begin position="209"/>
        <end position="236"/>
    </location>
</feature>
<dbReference type="GO" id="GO:0000978">
    <property type="term" value="F:RNA polymerase II cis-regulatory region sequence-specific DNA binding"/>
    <property type="evidence" value="ECO:0007669"/>
    <property type="project" value="TreeGrafter"/>
</dbReference>
<name>A0AAV2TGE1_CALDB</name>
<dbReference type="Gene3D" id="3.30.160.60">
    <property type="entry name" value="Classic Zinc Finger"/>
    <property type="match status" value="2"/>
</dbReference>
<evidence type="ECO:0000256" key="4">
    <source>
        <dbReference type="ARBA" id="ARBA00022771"/>
    </source>
</evidence>
<reference evidence="11" key="1">
    <citation type="submission" date="2024-06" db="EMBL/GenBank/DDBJ databases">
        <authorList>
            <person name="Liu X."/>
            <person name="Lenzi L."/>
            <person name="Haldenby T S."/>
            <person name="Uol C."/>
        </authorList>
    </citation>
    <scope>NUCLEOTIDE SEQUENCE</scope>
</reference>
<feature type="domain" description="C2H2-type" evidence="10">
    <location>
        <begin position="183"/>
        <end position="206"/>
    </location>
</feature>
<accession>A0AAV2TGE1</accession>